<gene>
    <name evidence="1" type="ORF">THITE_2128542</name>
</gene>
<name>G2R0L2_THETT</name>
<protein>
    <submittedName>
        <fullName evidence="1">Uncharacterized protein</fullName>
    </submittedName>
</protein>
<evidence type="ECO:0000313" key="1">
    <source>
        <dbReference type="EMBL" id="AEO66480.1"/>
    </source>
</evidence>
<accession>G2R0L2</accession>
<reference evidence="1 2" key="1">
    <citation type="journal article" date="2011" name="Nat. Biotechnol.">
        <title>Comparative genomic analysis of the thermophilic biomass-degrading fungi Myceliophthora thermophila and Thielavia terrestris.</title>
        <authorList>
            <person name="Berka R.M."/>
            <person name="Grigoriev I.V."/>
            <person name="Otillar R."/>
            <person name="Salamov A."/>
            <person name="Grimwood J."/>
            <person name="Reid I."/>
            <person name="Ishmael N."/>
            <person name="John T."/>
            <person name="Darmond C."/>
            <person name="Moisan M.-C."/>
            <person name="Henrissat B."/>
            <person name="Coutinho P.M."/>
            <person name="Lombard V."/>
            <person name="Natvig D.O."/>
            <person name="Lindquist E."/>
            <person name="Schmutz J."/>
            <person name="Lucas S."/>
            <person name="Harris P."/>
            <person name="Powlowski J."/>
            <person name="Bellemare A."/>
            <person name="Taylor D."/>
            <person name="Butler G."/>
            <person name="de Vries R.P."/>
            <person name="Allijn I.E."/>
            <person name="van den Brink J."/>
            <person name="Ushinsky S."/>
            <person name="Storms R."/>
            <person name="Powell A.J."/>
            <person name="Paulsen I.T."/>
            <person name="Elbourne L.D.H."/>
            <person name="Baker S.E."/>
            <person name="Magnuson J."/>
            <person name="LaBoissiere S."/>
            <person name="Clutterbuck A.J."/>
            <person name="Martinez D."/>
            <person name="Wogulis M."/>
            <person name="de Leon A.L."/>
            <person name="Rey M.W."/>
            <person name="Tsang A."/>
        </authorList>
    </citation>
    <scope>NUCLEOTIDE SEQUENCE [LARGE SCALE GENOMIC DNA]</scope>
    <source>
        <strain evidence="2">ATCC 38088 / NRRL 8126</strain>
    </source>
</reference>
<dbReference type="HOGENOM" id="CLU_079107_0_0_1"/>
<organism evidence="1 2">
    <name type="scientific">Thermothielavioides terrestris (strain ATCC 38088 / NRRL 8126)</name>
    <name type="common">Thielavia terrestris</name>
    <dbReference type="NCBI Taxonomy" id="578455"/>
    <lineage>
        <taxon>Eukaryota</taxon>
        <taxon>Fungi</taxon>
        <taxon>Dikarya</taxon>
        <taxon>Ascomycota</taxon>
        <taxon>Pezizomycotina</taxon>
        <taxon>Sordariomycetes</taxon>
        <taxon>Sordariomycetidae</taxon>
        <taxon>Sordariales</taxon>
        <taxon>Chaetomiaceae</taxon>
        <taxon>Thermothielavioides</taxon>
        <taxon>Thermothielavioides terrestris</taxon>
    </lineage>
</organism>
<dbReference type="OrthoDB" id="5120070at2759"/>
<dbReference type="Proteomes" id="UP000008181">
    <property type="component" value="Chromosome 2"/>
</dbReference>
<dbReference type="EMBL" id="CP003010">
    <property type="protein sequence ID" value="AEO66480.1"/>
    <property type="molecule type" value="Genomic_DNA"/>
</dbReference>
<dbReference type="KEGG" id="ttt:THITE_2128542"/>
<sequence length="302" mass="34572">MAGNTVEFPMSVSKTDVDSNEFDIGDFTPRLLTHPVLLSALNSHVRHCWIEFLLTNEVKPHVIFKFNFTEGYQVGGRNFVSCRLSMELHRDENGHQGPGACLLKVCSYTGRTARARAAFQFQVSRPWPLSEAINAICGTHRRLPDSMRSNLAVFHFVEIPHGGSPLYDGCRDWIAQVFVRLHYLGLVAWDIEGIVSPEQAEELSPDKEPELYDSNRERFRPLPGSDCPPIDWHTAGFHDVIGKFFQKPERKVFLDESGKQYIAPMIYYRRLDLEEGMVLSSVTRFYQSQSVPHRALPYRSQR</sequence>
<dbReference type="eggNOG" id="ENOG502TF0E">
    <property type="taxonomic scope" value="Eukaryota"/>
</dbReference>
<dbReference type="RefSeq" id="XP_003652816.1">
    <property type="nucleotide sequence ID" value="XM_003652768.1"/>
</dbReference>
<keyword evidence="2" id="KW-1185">Reference proteome</keyword>
<dbReference type="AlphaFoldDB" id="G2R0L2"/>
<dbReference type="GeneID" id="11517151"/>
<proteinExistence type="predicted"/>
<evidence type="ECO:0000313" key="2">
    <source>
        <dbReference type="Proteomes" id="UP000008181"/>
    </source>
</evidence>